<proteinExistence type="predicted"/>
<feature type="transmembrane region" description="Helical" evidence="2">
    <location>
        <begin position="12"/>
        <end position="35"/>
    </location>
</feature>
<name>A0A9W7J360_HIBTR</name>
<sequence>MNQLLDSPLEALAFNYVSFGIFTVVNNLWALVAVVTAGLSFWRIRAAAAAAGATTSAGCVQSDDQKPSLSISDRARDESRPIPEAGDKLTPSASVVETSVSPLAGRGVTKGGKFKVTVYYEDDREKSDVDVDGEMTGTGWSDGGGDCNEWWERVLRLRNGEMGWYRYQDLAALNGNVVRLWDESCRCRRRR</sequence>
<keyword evidence="2" id="KW-0472">Membrane</keyword>
<dbReference type="OrthoDB" id="1921606at2759"/>
<evidence type="ECO:0000256" key="2">
    <source>
        <dbReference type="SAM" id="Phobius"/>
    </source>
</evidence>
<keyword evidence="2" id="KW-1133">Transmembrane helix</keyword>
<accession>A0A9W7J360</accession>
<comment type="caution">
    <text evidence="3">The sequence shown here is derived from an EMBL/GenBank/DDBJ whole genome shotgun (WGS) entry which is preliminary data.</text>
</comment>
<reference evidence="3" key="1">
    <citation type="submission" date="2023-05" db="EMBL/GenBank/DDBJ databases">
        <title>Genome and transcriptome analyses reveal genes involved in the formation of fine ridges on petal epidermal cells in Hibiscus trionum.</title>
        <authorList>
            <person name="Koshimizu S."/>
            <person name="Masuda S."/>
            <person name="Ishii T."/>
            <person name="Shirasu K."/>
            <person name="Hoshino A."/>
            <person name="Arita M."/>
        </authorList>
    </citation>
    <scope>NUCLEOTIDE SEQUENCE</scope>
    <source>
        <strain evidence="3">Hamamatsu line</strain>
    </source>
</reference>
<keyword evidence="4" id="KW-1185">Reference proteome</keyword>
<dbReference type="AlphaFoldDB" id="A0A9W7J360"/>
<protein>
    <recommendedName>
        <fullName evidence="5">Plant invertase/pectin methylesterase inhibitor superfamily protein</fullName>
    </recommendedName>
</protein>
<feature type="region of interest" description="Disordered" evidence="1">
    <location>
        <begin position="56"/>
        <end position="90"/>
    </location>
</feature>
<evidence type="ECO:0000313" key="4">
    <source>
        <dbReference type="Proteomes" id="UP001165190"/>
    </source>
</evidence>
<keyword evidence="2" id="KW-0812">Transmembrane</keyword>
<gene>
    <name evidence="3" type="ORF">HRI_004395700</name>
</gene>
<dbReference type="Proteomes" id="UP001165190">
    <property type="component" value="Unassembled WGS sequence"/>
</dbReference>
<evidence type="ECO:0000313" key="3">
    <source>
        <dbReference type="EMBL" id="GMJ07265.1"/>
    </source>
</evidence>
<dbReference type="EMBL" id="BSYR01000048">
    <property type="protein sequence ID" value="GMJ07265.1"/>
    <property type="molecule type" value="Genomic_DNA"/>
</dbReference>
<dbReference type="PANTHER" id="PTHR36369:SF1">
    <property type="entry name" value="TRANSMEMBRANE PROTEIN"/>
    <property type="match status" value="1"/>
</dbReference>
<organism evidence="3 4">
    <name type="scientific">Hibiscus trionum</name>
    <name type="common">Flower of an hour</name>
    <dbReference type="NCBI Taxonomy" id="183268"/>
    <lineage>
        <taxon>Eukaryota</taxon>
        <taxon>Viridiplantae</taxon>
        <taxon>Streptophyta</taxon>
        <taxon>Embryophyta</taxon>
        <taxon>Tracheophyta</taxon>
        <taxon>Spermatophyta</taxon>
        <taxon>Magnoliopsida</taxon>
        <taxon>eudicotyledons</taxon>
        <taxon>Gunneridae</taxon>
        <taxon>Pentapetalae</taxon>
        <taxon>rosids</taxon>
        <taxon>malvids</taxon>
        <taxon>Malvales</taxon>
        <taxon>Malvaceae</taxon>
        <taxon>Malvoideae</taxon>
        <taxon>Hibiscus</taxon>
    </lineage>
</organism>
<evidence type="ECO:0000256" key="1">
    <source>
        <dbReference type="SAM" id="MobiDB-lite"/>
    </source>
</evidence>
<dbReference type="PANTHER" id="PTHR36369">
    <property type="entry name" value="TRANSMEMBRANE PROTEIN"/>
    <property type="match status" value="1"/>
</dbReference>
<feature type="compositionally biased region" description="Basic and acidic residues" evidence="1">
    <location>
        <begin position="73"/>
        <end position="87"/>
    </location>
</feature>
<evidence type="ECO:0008006" key="5">
    <source>
        <dbReference type="Google" id="ProtNLM"/>
    </source>
</evidence>